<organism evidence="1 2">
    <name type="scientific">Curtobacterium aetherium</name>
    <dbReference type="NCBI Taxonomy" id="2841594"/>
    <lineage>
        <taxon>Bacteria</taxon>
        <taxon>Bacillati</taxon>
        <taxon>Actinomycetota</taxon>
        <taxon>Actinomycetes</taxon>
        <taxon>Micrococcales</taxon>
        <taxon>Microbacteriaceae</taxon>
        <taxon>Curtobacterium</taxon>
    </lineage>
</organism>
<keyword evidence="2" id="KW-1185">Reference proteome</keyword>
<reference evidence="1" key="1">
    <citation type="submission" date="2021-06" db="EMBL/GenBank/DDBJ databases">
        <authorList>
            <person name="Ellington A.J."/>
            <person name="Bryan N.C."/>
            <person name="Christner B.C."/>
            <person name="Reisch C.R."/>
        </authorList>
    </citation>
    <scope>NUCLEOTIDE SEQUENCE</scope>
    <source>
        <strain evidence="1">L6-1</strain>
    </source>
</reference>
<proteinExistence type="predicted"/>
<dbReference type="Proteomes" id="UP000681794">
    <property type="component" value="Chromosome"/>
</dbReference>
<dbReference type="EMBL" id="CP076544">
    <property type="protein sequence ID" value="QWS33908.1"/>
    <property type="molecule type" value="Genomic_DNA"/>
</dbReference>
<accession>A0ACD1E549</accession>
<evidence type="ECO:0000313" key="2">
    <source>
        <dbReference type="Proteomes" id="UP000681794"/>
    </source>
</evidence>
<protein>
    <submittedName>
        <fullName evidence="1">DUF2087 domain-containing protein</fullName>
    </submittedName>
</protein>
<sequence length="168" mass="17508">MTGPVGAATASDVRRVLGRARQVVSVMADPSLRSAVVGSTASDQAALDDRTRAALGGFDWVHAGAPDRVLLAETGRALQDLTAPSAVLAFDRIERMPAKEDARHALSVRIIGVVAARLGVSRPVSEAVLNAAIAMLAADVALVRRDAVDLGVLERTADGSAYRFVPQT</sequence>
<gene>
    <name evidence="1" type="ORF">KM842_01455</name>
</gene>
<evidence type="ECO:0000313" key="1">
    <source>
        <dbReference type="EMBL" id="QWS33908.1"/>
    </source>
</evidence>
<name>A0ACD1E549_9MICO</name>